<evidence type="ECO:0000313" key="2">
    <source>
        <dbReference type="Proteomes" id="UP000653127"/>
    </source>
</evidence>
<dbReference type="GO" id="GO:0008967">
    <property type="term" value="F:phosphoglycolate phosphatase activity"/>
    <property type="evidence" value="ECO:0007669"/>
    <property type="project" value="TreeGrafter"/>
</dbReference>
<dbReference type="InterPro" id="IPR036412">
    <property type="entry name" value="HAD-like_sf"/>
</dbReference>
<dbReference type="InterPro" id="IPR050155">
    <property type="entry name" value="HAD-like_hydrolase_sf"/>
</dbReference>
<sequence length="217" mass="24396">MTKLMIFDLDGTLLDTIRDLAEATNHVLAAHGYPTHSTEAYHYFVGNGVRTLISRSLPEQARTPERIEQFKEEQVAYYHEHMYDHTRPFPGMQQVLAALQGRGIKLAVVSNKVDEAVQQMIRDFFPEIRFEHICGQRDGIPHKPDPTMVNLVIAEAGVSKAEVLYFGDSDVDMQTAHNAGVKGIGVLWGYRTKEELQSAGAYAVLDKVEDLLDQPEK</sequence>
<dbReference type="InterPro" id="IPR041492">
    <property type="entry name" value="HAD_2"/>
</dbReference>
<dbReference type="RefSeq" id="WP_249281649.1">
    <property type="nucleotide sequence ID" value="NZ_JACRST010000001.1"/>
</dbReference>
<dbReference type="FunFam" id="3.40.50.1000:FF:000022">
    <property type="entry name" value="Phosphoglycolate phosphatase"/>
    <property type="match status" value="1"/>
</dbReference>
<dbReference type="SFLD" id="SFLDG01135">
    <property type="entry name" value="C1.5.6:_HAD__Beta-PGM__Phospha"/>
    <property type="match status" value="1"/>
</dbReference>
<reference evidence="1" key="1">
    <citation type="submission" date="2020-08" db="EMBL/GenBank/DDBJ databases">
        <title>Genome public.</title>
        <authorList>
            <person name="Liu C."/>
            <person name="Sun Q."/>
        </authorList>
    </citation>
    <scope>NUCLEOTIDE SEQUENCE</scope>
    <source>
        <strain evidence="1">NSJ-31</strain>
    </source>
</reference>
<dbReference type="InterPro" id="IPR006439">
    <property type="entry name" value="HAD-SF_hydro_IA"/>
</dbReference>
<keyword evidence="1" id="KW-0378">Hydrolase</keyword>
<dbReference type="PRINTS" id="PR00413">
    <property type="entry name" value="HADHALOGNASE"/>
</dbReference>
<dbReference type="PANTHER" id="PTHR43434:SF1">
    <property type="entry name" value="PHOSPHOGLYCOLATE PHOSPHATASE"/>
    <property type="match status" value="1"/>
</dbReference>
<dbReference type="EMBL" id="JACRST010000001">
    <property type="protein sequence ID" value="MBC8545495.1"/>
    <property type="molecule type" value="Genomic_DNA"/>
</dbReference>
<dbReference type="Gene3D" id="1.10.150.240">
    <property type="entry name" value="Putative phosphatase, domain 2"/>
    <property type="match status" value="1"/>
</dbReference>
<dbReference type="InterPro" id="IPR023198">
    <property type="entry name" value="PGP-like_dom2"/>
</dbReference>
<comment type="caution">
    <text evidence="1">The sequence shown here is derived from an EMBL/GenBank/DDBJ whole genome shotgun (WGS) entry which is preliminary data.</text>
</comment>
<dbReference type="Proteomes" id="UP000653127">
    <property type="component" value="Unassembled WGS sequence"/>
</dbReference>
<dbReference type="SUPFAM" id="SSF56784">
    <property type="entry name" value="HAD-like"/>
    <property type="match status" value="1"/>
</dbReference>
<dbReference type="AlphaFoldDB" id="A0A926I3M1"/>
<dbReference type="SFLD" id="SFLDG01129">
    <property type="entry name" value="C1.5:_HAD__Beta-PGM__Phosphata"/>
    <property type="match status" value="1"/>
</dbReference>
<organism evidence="1 2">
    <name type="scientific">Ligaoa zhengdingensis</name>
    <dbReference type="NCBI Taxonomy" id="2763658"/>
    <lineage>
        <taxon>Bacteria</taxon>
        <taxon>Bacillati</taxon>
        <taxon>Bacillota</taxon>
        <taxon>Clostridia</taxon>
        <taxon>Eubacteriales</taxon>
        <taxon>Oscillospiraceae</taxon>
        <taxon>Ligaoa</taxon>
    </lineage>
</organism>
<evidence type="ECO:0000313" key="1">
    <source>
        <dbReference type="EMBL" id="MBC8545495.1"/>
    </source>
</evidence>
<dbReference type="SFLD" id="SFLDS00003">
    <property type="entry name" value="Haloacid_Dehalogenase"/>
    <property type="match status" value="1"/>
</dbReference>
<name>A0A926I3M1_9FIRM</name>
<dbReference type="Gene3D" id="3.40.50.1000">
    <property type="entry name" value="HAD superfamily/HAD-like"/>
    <property type="match status" value="1"/>
</dbReference>
<dbReference type="PANTHER" id="PTHR43434">
    <property type="entry name" value="PHOSPHOGLYCOLATE PHOSPHATASE"/>
    <property type="match status" value="1"/>
</dbReference>
<dbReference type="InterPro" id="IPR023214">
    <property type="entry name" value="HAD_sf"/>
</dbReference>
<proteinExistence type="predicted"/>
<keyword evidence="2" id="KW-1185">Reference proteome</keyword>
<dbReference type="GO" id="GO:0005829">
    <property type="term" value="C:cytosol"/>
    <property type="evidence" value="ECO:0007669"/>
    <property type="project" value="TreeGrafter"/>
</dbReference>
<dbReference type="NCBIfam" id="TIGR01662">
    <property type="entry name" value="HAD-SF-IIIA"/>
    <property type="match status" value="1"/>
</dbReference>
<protein>
    <submittedName>
        <fullName evidence="1">HAD-IIIA family hydrolase</fullName>
    </submittedName>
</protein>
<dbReference type="Pfam" id="PF13419">
    <property type="entry name" value="HAD_2"/>
    <property type="match status" value="1"/>
</dbReference>
<dbReference type="NCBIfam" id="TIGR01549">
    <property type="entry name" value="HAD-SF-IA-v1"/>
    <property type="match status" value="1"/>
</dbReference>
<accession>A0A926I3M1</accession>
<dbReference type="GO" id="GO:0006281">
    <property type="term" value="P:DNA repair"/>
    <property type="evidence" value="ECO:0007669"/>
    <property type="project" value="TreeGrafter"/>
</dbReference>
<gene>
    <name evidence="1" type="ORF">H8711_00905</name>
</gene>
<dbReference type="InterPro" id="IPR006549">
    <property type="entry name" value="HAD-SF_hydro_IIIA"/>
</dbReference>